<evidence type="ECO:0000313" key="5">
    <source>
        <dbReference type="Proteomes" id="UP001595937"/>
    </source>
</evidence>
<reference evidence="5" key="1">
    <citation type="journal article" date="2019" name="Int. J. Syst. Evol. Microbiol.">
        <title>The Global Catalogue of Microorganisms (GCM) 10K type strain sequencing project: providing services to taxonomists for standard genome sequencing and annotation.</title>
        <authorList>
            <consortium name="The Broad Institute Genomics Platform"/>
            <consortium name="The Broad Institute Genome Sequencing Center for Infectious Disease"/>
            <person name="Wu L."/>
            <person name="Ma J."/>
        </authorList>
    </citation>
    <scope>NUCLEOTIDE SEQUENCE [LARGE SCALE GENOMIC DNA]</scope>
    <source>
        <strain evidence="5">CGMCC 1.16455</strain>
    </source>
</reference>
<feature type="domain" description="N-acetyltransferase" evidence="3">
    <location>
        <begin position="139"/>
        <end position="274"/>
    </location>
</feature>
<protein>
    <submittedName>
        <fullName evidence="4">GNAT family N-acetyltransferase</fullName>
        <ecNumber evidence="4">2.3.-.-</ecNumber>
    </submittedName>
</protein>
<name>A0ABW0FH87_9MICO</name>
<dbReference type="GO" id="GO:0016746">
    <property type="term" value="F:acyltransferase activity"/>
    <property type="evidence" value="ECO:0007669"/>
    <property type="project" value="UniProtKB-KW"/>
</dbReference>
<dbReference type="PANTHER" id="PTHR43877">
    <property type="entry name" value="AMINOALKYLPHOSPHONATE N-ACETYLTRANSFERASE-RELATED-RELATED"/>
    <property type="match status" value="1"/>
</dbReference>
<evidence type="ECO:0000256" key="1">
    <source>
        <dbReference type="ARBA" id="ARBA00022679"/>
    </source>
</evidence>
<accession>A0ABW0FH87</accession>
<dbReference type="PROSITE" id="PS51186">
    <property type="entry name" value="GNAT"/>
    <property type="match status" value="1"/>
</dbReference>
<dbReference type="InterPro" id="IPR016181">
    <property type="entry name" value="Acyl_CoA_acyltransferase"/>
</dbReference>
<evidence type="ECO:0000259" key="3">
    <source>
        <dbReference type="PROSITE" id="PS51186"/>
    </source>
</evidence>
<gene>
    <name evidence="4" type="ORF">ACFPK8_12945</name>
</gene>
<comment type="caution">
    <text evidence="4">The sequence shown here is derived from an EMBL/GenBank/DDBJ whole genome shotgun (WGS) entry which is preliminary data.</text>
</comment>
<keyword evidence="1 4" id="KW-0808">Transferase</keyword>
<keyword evidence="2 4" id="KW-0012">Acyltransferase</keyword>
<dbReference type="Pfam" id="PF00583">
    <property type="entry name" value="Acetyltransf_1"/>
    <property type="match status" value="1"/>
</dbReference>
<evidence type="ECO:0000313" key="4">
    <source>
        <dbReference type="EMBL" id="MFC5298419.1"/>
    </source>
</evidence>
<proteinExistence type="predicted"/>
<dbReference type="Gene3D" id="3.40.630.30">
    <property type="match status" value="1"/>
</dbReference>
<dbReference type="InterPro" id="IPR000182">
    <property type="entry name" value="GNAT_dom"/>
</dbReference>
<dbReference type="GeneID" id="303299187"/>
<dbReference type="Proteomes" id="UP001595937">
    <property type="component" value="Unassembled WGS sequence"/>
</dbReference>
<organism evidence="4 5">
    <name type="scientific">Brachybacterium tyrofermentans</name>
    <dbReference type="NCBI Taxonomy" id="47848"/>
    <lineage>
        <taxon>Bacteria</taxon>
        <taxon>Bacillati</taxon>
        <taxon>Actinomycetota</taxon>
        <taxon>Actinomycetes</taxon>
        <taxon>Micrococcales</taxon>
        <taxon>Dermabacteraceae</taxon>
        <taxon>Brachybacterium</taxon>
    </lineage>
</organism>
<dbReference type="SUPFAM" id="SSF55729">
    <property type="entry name" value="Acyl-CoA N-acyltransferases (Nat)"/>
    <property type="match status" value="1"/>
</dbReference>
<dbReference type="RefSeq" id="WP_343926387.1">
    <property type="nucleotide sequence ID" value="NZ_BAAAIR010000095.1"/>
</dbReference>
<evidence type="ECO:0000256" key="2">
    <source>
        <dbReference type="ARBA" id="ARBA00023315"/>
    </source>
</evidence>
<dbReference type="EC" id="2.3.-.-" evidence="4"/>
<keyword evidence="5" id="KW-1185">Reference proteome</keyword>
<dbReference type="EMBL" id="JBHSLN010000062">
    <property type="protein sequence ID" value="MFC5298419.1"/>
    <property type="molecule type" value="Genomic_DNA"/>
</dbReference>
<sequence length="274" mass="29850">MDFIVRQQQSADTACAYLGTEPSDIRGDLEALDQHWTETVRVAVSDTGRIIGAAVIEWDEGLDRSWVHGPWVGEGEWRSVSPALLEAVTTQAPVGRHEMYASVDHGEMAWLASHCGWRSGEANFEYARTSSVPTGDIDPAIRPAVLADEAAIRELHDQEFPGTYARAAELVSPDGPYSTLVIAPEGKVLGYVAFQLQGESTLYLDFIAVHTDARRAGIGVTLIDGAQQSSGRERVVLTVDEHRPEARAFYASLGFELEAATRPYRMSPSTSSMG</sequence>
<dbReference type="CDD" id="cd04301">
    <property type="entry name" value="NAT_SF"/>
    <property type="match status" value="1"/>
</dbReference>
<dbReference type="InterPro" id="IPR050832">
    <property type="entry name" value="Bact_Acetyltransf"/>
</dbReference>